<dbReference type="EMBL" id="BMAT01010806">
    <property type="protein sequence ID" value="GFR61105.1"/>
    <property type="molecule type" value="Genomic_DNA"/>
</dbReference>
<dbReference type="Pfam" id="PF07859">
    <property type="entry name" value="Abhydrolase_3"/>
    <property type="match status" value="2"/>
</dbReference>
<evidence type="ECO:0000259" key="2">
    <source>
        <dbReference type="Pfam" id="PF07859"/>
    </source>
</evidence>
<dbReference type="SUPFAM" id="SSF53474">
    <property type="entry name" value="alpha/beta-Hydrolases"/>
    <property type="match status" value="1"/>
</dbReference>
<accession>A0AAV4EK19</accession>
<evidence type="ECO:0000313" key="3">
    <source>
        <dbReference type="EMBL" id="GFR61105.1"/>
    </source>
</evidence>
<name>A0AAV4EK19_9GAST</name>
<dbReference type="PANTHER" id="PTHR48081">
    <property type="entry name" value="AB HYDROLASE SUPERFAMILY PROTEIN C4A8.06C"/>
    <property type="match status" value="1"/>
</dbReference>
<reference evidence="3 4" key="1">
    <citation type="journal article" date="2021" name="Elife">
        <title>Chloroplast acquisition without the gene transfer in kleptoplastic sea slugs, Plakobranchus ocellatus.</title>
        <authorList>
            <person name="Maeda T."/>
            <person name="Takahashi S."/>
            <person name="Yoshida T."/>
            <person name="Shimamura S."/>
            <person name="Takaki Y."/>
            <person name="Nagai Y."/>
            <person name="Toyoda A."/>
            <person name="Suzuki Y."/>
            <person name="Arimoto A."/>
            <person name="Ishii H."/>
            <person name="Satoh N."/>
            <person name="Nishiyama T."/>
            <person name="Hasebe M."/>
            <person name="Maruyama T."/>
            <person name="Minagawa J."/>
            <person name="Obokata J."/>
            <person name="Shigenobu S."/>
        </authorList>
    </citation>
    <scope>NUCLEOTIDE SEQUENCE [LARGE SCALE GENOMIC DNA]</scope>
</reference>
<dbReference type="InterPro" id="IPR050300">
    <property type="entry name" value="GDXG_lipolytic_enzyme"/>
</dbReference>
<dbReference type="AlphaFoldDB" id="A0AAV4EK19"/>
<dbReference type="Proteomes" id="UP000762676">
    <property type="component" value="Unassembled WGS sequence"/>
</dbReference>
<keyword evidence="1" id="KW-0378">Hydrolase</keyword>
<dbReference type="GO" id="GO:0016787">
    <property type="term" value="F:hydrolase activity"/>
    <property type="evidence" value="ECO:0007669"/>
    <property type="project" value="UniProtKB-KW"/>
</dbReference>
<proteinExistence type="predicted"/>
<dbReference type="InterPro" id="IPR029058">
    <property type="entry name" value="AB_hydrolase_fold"/>
</dbReference>
<gene>
    <name evidence="3" type="ORF">ElyMa_005425600</name>
</gene>
<comment type="caution">
    <text evidence="3">The sequence shown here is derived from an EMBL/GenBank/DDBJ whole genome shotgun (WGS) entry which is preliminary data.</text>
</comment>
<evidence type="ECO:0000256" key="1">
    <source>
        <dbReference type="ARBA" id="ARBA00022801"/>
    </source>
</evidence>
<dbReference type="Gene3D" id="3.40.50.1820">
    <property type="entry name" value="alpha/beta hydrolase"/>
    <property type="match status" value="1"/>
</dbReference>
<feature type="domain" description="Alpha/beta hydrolase fold-3" evidence="2">
    <location>
        <begin position="243"/>
        <end position="331"/>
    </location>
</feature>
<keyword evidence="4" id="KW-1185">Reference proteome</keyword>
<protein>
    <submittedName>
        <fullName evidence="3">Arylacetamide deacetylase-like 1</fullName>
    </submittedName>
</protein>
<dbReference type="PANTHER" id="PTHR48081:SF8">
    <property type="entry name" value="ALPHA_BETA HYDROLASE FOLD-3 DOMAIN-CONTAINING PROTEIN-RELATED"/>
    <property type="match status" value="1"/>
</dbReference>
<sequence length="372" mass="41705">MSLAFPFHQIRFLDRVGASDISTYWRQTAFPSILGTLVRGSPTFGSSDPDPELQVTETVYSNIPVRVYEPLALTGKTNRPVIVFFHGGWASLGLDIYEPIAREVAKSVSAVVVAVRFRVPPQHIHPAALDDCVKVTEHIIHQAHVHDFDPNRVAVAGDGAGGQLAAAVAIKVKKFIKMQTPSYIENRKYLTGMRNNGDLLSSWMRYGNIPAEYLQDFLDNRHTSSSVKKSRWASYVSPSHYTAQHIRTPQLISQEKSHNFGDEAVSDKFSSIITDPLFAPLMANDQDFLYVPSLAYIVTAGYDVTRDDGLIYWRRLKNAEIKAKLAHYEDGFQNMLAFAPVRSRPTSVLFQFTFDIGRKVLADLVDFLLDNL</sequence>
<feature type="domain" description="Alpha/beta hydrolase fold-3" evidence="2">
    <location>
        <begin position="82"/>
        <end position="174"/>
    </location>
</feature>
<dbReference type="InterPro" id="IPR013094">
    <property type="entry name" value="AB_hydrolase_3"/>
</dbReference>
<evidence type="ECO:0000313" key="4">
    <source>
        <dbReference type="Proteomes" id="UP000762676"/>
    </source>
</evidence>
<organism evidence="3 4">
    <name type="scientific">Elysia marginata</name>
    <dbReference type="NCBI Taxonomy" id="1093978"/>
    <lineage>
        <taxon>Eukaryota</taxon>
        <taxon>Metazoa</taxon>
        <taxon>Spiralia</taxon>
        <taxon>Lophotrochozoa</taxon>
        <taxon>Mollusca</taxon>
        <taxon>Gastropoda</taxon>
        <taxon>Heterobranchia</taxon>
        <taxon>Euthyneura</taxon>
        <taxon>Panpulmonata</taxon>
        <taxon>Sacoglossa</taxon>
        <taxon>Placobranchoidea</taxon>
        <taxon>Plakobranchidae</taxon>
        <taxon>Elysia</taxon>
    </lineage>
</organism>